<feature type="coiled-coil region" evidence="1">
    <location>
        <begin position="160"/>
        <end position="203"/>
    </location>
</feature>
<dbReference type="Proteomes" id="UP000193685">
    <property type="component" value="Unassembled WGS sequence"/>
</dbReference>
<dbReference type="RefSeq" id="XP_040722716.1">
    <property type="nucleotide sequence ID" value="XM_040866172.1"/>
</dbReference>
<proteinExistence type="predicted"/>
<evidence type="ECO:0000313" key="3">
    <source>
        <dbReference type="Proteomes" id="UP000193685"/>
    </source>
</evidence>
<organism evidence="2 3">
    <name type="scientific">Protomyces lactucae-debilis</name>
    <dbReference type="NCBI Taxonomy" id="2754530"/>
    <lineage>
        <taxon>Eukaryota</taxon>
        <taxon>Fungi</taxon>
        <taxon>Dikarya</taxon>
        <taxon>Ascomycota</taxon>
        <taxon>Taphrinomycotina</taxon>
        <taxon>Taphrinomycetes</taxon>
        <taxon>Taphrinales</taxon>
        <taxon>Protomycetaceae</taxon>
        <taxon>Protomyces</taxon>
    </lineage>
</organism>
<keyword evidence="3" id="KW-1185">Reference proteome</keyword>
<sequence length="236" mass="27330">MLVRRPARCGYSTARMLWQSTQPELPKTVDIRWFFKQAEYLVPKIPTIAIQQEDKVLQIASMERYSNISLQGIKAQNWKTLRAFLLDPRFLKPLEMKIVLLLPQLERIVDPTNTLAKSRLASQDQHLTAHALLQRFNHLDTKRLAVCPERDLPIRASFTLANVREEYSSIKEDHRQARLESQLDKIRSTRQQLTEHISMAEKRRQLNTADAARLARLNMWPSRPEPSKIAGDSPAS</sequence>
<protein>
    <submittedName>
        <fullName evidence="2">Uncharacterized protein</fullName>
    </submittedName>
</protein>
<dbReference type="AlphaFoldDB" id="A0A1Y2EZU1"/>
<accession>A0A1Y2EZU1</accession>
<keyword evidence="1" id="KW-0175">Coiled coil</keyword>
<name>A0A1Y2EZU1_PROLT</name>
<evidence type="ECO:0000313" key="2">
    <source>
        <dbReference type="EMBL" id="ORY76636.1"/>
    </source>
</evidence>
<dbReference type="GeneID" id="63782771"/>
<reference evidence="2 3" key="1">
    <citation type="submission" date="2016-07" db="EMBL/GenBank/DDBJ databases">
        <title>Pervasive Adenine N6-methylation of Active Genes in Fungi.</title>
        <authorList>
            <consortium name="DOE Joint Genome Institute"/>
            <person name="Mondo S.J."/>
            <person name="Dannebaum R.O."/>
            <person name="Kuo R.C."/>
            <person name="Labutti K."/>
            <person name="Haridas S."/>
            <person name="Kuo A."/>
            <person name="Salamov A."/>
            <person name="Ahrendt S.R."/>
            <person name="Lipzen A."/>
            <person name="Sullivan W."/>
            <person name="Andreopoulos W.B."/>
            <person name="Clum A."/>
            <person name="Lindquist E."/>
            <person name="Daum C."/>
            <person name="Ramamoorthy G.K."/>
            <person name="Gryganskyi A."/>
            <person name="Culley D."/>
            <person name="Magnuson J.K."/>
            <person name="James T.Y."/>
            <person name="O'Malley M.A."/>
            <person name="Stajich J.E."/>
            <person name="Spatafora J.W."/>
            <person name="Visel A."/>
            <person name="Grigoriev I.V."/>
        </authorList>
    </citation>
    <scope>NUCLEOTIDE SEQUENCE [LARGE SCALE GENOMIC DNA]</scope>
    <source>
        <strain evidence="2 3">12-1054</strain>
    </source>
</reference>
<evidence type="ECO:0000256" key="1">
    <source>
        <dbReference type="SAM" id="Coils"/>
    </source>
</evidence>
<gene>
    <name evidence="2" type="ORF">BCR37DRAFT_162324</name>
</gene>
<dbReference type="EMBL" id="MCFI01000022">
    <property type="protein sequence ID" value="ORY76636.1"/>
    <property type="molecule type" value="Genomic_DNA"/>
</dbReference>
<comment type="caution">
    <text evidence="2">The sequence shown here is derived from an EMBL/GenBank/DDBJ whole genome shotgun (WGS) entry which is preliminary data.</text>
</comment>